<accession>D8SN95</accession>
<sequence>MSKIREMSRFLVFGVWINSLGTTTYVDQLFDGVWDGWILLEILEKLEPGSINWKAANKPLIKMPFKNMENCNQALDAARKQVVTAFLWQLMRYHTLHLLKNIKLRGKEVSDYDILKRVNNKVKRSGKDSHDEKKQNAVYVISVARKLGCSVFLLWHDIVRGETQDGDDLGSHRDAVREG</sequence>
<dbReference type="STRING" id="88036.D8SN95"/>
<evidence type="ECO:0000313" key="5">
    <source>
        <dbReference type="EMBL" id="EFJ14130.1"/>
    </source>
</evidence>
<dbReference type="InParanoid" id="D8SN95"/>
<dbReference type="InterPro" id="IPR036872">
    <property type="entry name" value="CH_dom_sf"/>
</dbReference>
<dbReference type="PANTHER" id="PTHR19961">
    <property type="entry name" value="FIMBRIN/PLASTIN"/>
    <property type="match status" value="1"/>
</dbReference>
<dbReference type="SUPFAM" id="SSF47576">
    <property type="entry name" value="Calponin-homology domain, CH-domain"/>
    <property type="match status" value="1"/>
</dbReference>
<dbReference type="GO" id="GO:0051017">
    <property type="term" value="P:actin filament bundle assembly"/>
    <property type="evidence" value="ECO:0007669"/>
    <property type="project" value="InterPro"/>
</dbReference>
<evidence type="ECO:0000256" key="2">
    <source>
        <dbReference type="ARBA" id="ARBA00022737"/>
    </source>
</evidence>
<dbReference type="eggNOG" id="KOG0046">
    <property type="taxonomic scope" value="Eukaryota"/>
</dbReference>
<organism evidence="6">
    <name type="scientific">Selaginella moellendorffii</name>
    <name type="common">Spikemoss</name>
    <dbReference type="NCBI Taxonomy" id="88036"/>
    <lineage>
        <taxon>Eukaryota</taxon>
        <taxon>Viridiplantae</taxon>
        <taxon>Streptophyta</taxon>
        <taxon>Embryophyta</taxon>
        <taxon>Tracheophyta</taxon>
        <taxon>Lycopodiopsida</taxon>
        <taxon>Selaginellales</taxon>
        <taxon>Selaginellaceae</taxon>
        <taxon>Selaginella</taxon>
    </lineage>
</organism>
<feature type="domain" description="Calponin-homology (CH)" evidence="4">
    <location>
        <begin position="7"/>
        <end position="116"/>
    </location>
</feature>
<dbReference type="AlphaFoldDB" id="D8SN95"/>
<dbReference type="InterPro" id="IPR001715">
    <property type="entry name" value="CH_dom"/>
</dbReference>
<keyword evidence="2" id="KW-0677">Repeat</keyword>
<keyword evidence="6" id="KW-1185">Reference proteome</keyword>
<protein>
    <recommendedName>
        <fullName evidence="4">Calponin-homology (CH) domain-containing protein</fullName>
    </recommendedName>
</protein>
<dbReference type="SMART" id="SM00033">
    <property type="entry name" value="CH"/>
    <property type="match status" value="1"/>
</dbReference>
<dbReference type="Pfam" id="PF00307">
    <property type="entry name" value="CH"/>
    <property type="match status" value="1"/>
</dbReference>
<dbReference type="PANTHER" id="PTHR19961:SF18">
    <property type="entry name" value="FI19014P1"/>
    <property type="match status" value="1"/>
</dbReference>
<proteinExistence type="predicted"/>
<dbReference type="InterPro" id="IPR039959">
    <property type="entry name" value="Fimbrin/Plastin"/>
</dbReference>
<keyword evidence="3" id="KW-0009">Actin-binding</keyword>
<dbReference type="KEGG" id="smo:SELMODRAFT_423931"/>
<name>D8SN95_SELML</name>
<evidence type="ECO:0000259" key="4">
    <source>
        <dbReference type="PROSITE" id="PS50021"/>
    </source>
</evidence>
<dbReference type="GO" id="GO:0051015">
    <property type="term" value="F:actin filament binding"/>
    <property type="evidence" value="ECO:0007669"/>
    <property type="project" value="InterPro"/>
</dbReference>
<evidence type="ECO:0000256" key="3">
    <source>
        <dbReference type="ARBA" id="ARBA00023203"/>
    </source>
</evidence>
<dbReference type="EMBL" id="GL377629">
    <property type="protein sequence ID" value="EFJ14130.1"/>
    <property type="molecule type" value="Genomic_DNA"/>
</dbReference>
<dbReference type="Proteomes" id="UP000001514">
    <property type="component" value="Unassembled WGS sequence"/>
</dbReference>
<gene>
    <name evidence="5" type="ORF">SELMODRAFT_423931</name>
</gene>
<dbReference type="HOGENOM" id="CLU_1505928_0_0_1"/>
<comment type="subunit">
    <text evidence="1">Interacts with F-actin.</text>
</comment>
<evidence type="ECO:0000313" key="6">
    <source>
        <dbReference type="Proteomes" id="UP000001514"/>
    </source>
</evidence>
<evidence type="ECO:0000256" key="1">
    <source>
        <dbReference type="ARBA" id="ARBA00011385"/>
    </source>
</evidence>
<dbReference type="Gene3D" id="1.10.418.10">
    <property type="entry name" value="Calponin-like domain"/>
    <property type="match status" value="2"/>
</dbReference>
<dbReference type="PROSITE" id="PS50021">
    <property type="entry name" value="CH"/>
    <property type="match status" value="1"/>
</dbReference>
<reference evidence="5 6" key="1">
    <citation type="journal article" date="2011" name="Science">
        <title>The Selaginella genome identifies genetic changes associated with the evolution of vascular plants.</title>
        <authorList>
            <person name="Banks J.A."/>
            <person name="Nishiyama T."/>
            <person name="Hasebe M."/>
            <person name="Bowman J.L."/>
            <person name="Gribskov M."/>
            <person name="dePamphilis C."/>
            <person name="Albert V.A."/>
            <person name="Aono N."/>
            <person name="Aoyama T."/>
            <person name="Ambrose B.A."/>
            <person name="Ashton N.W."/>
            <person name="Axtell M.J."/>
            <person name="Barker E."/>
            <person name="Barker M.S."/>
            <person name="Bennetzen J.L."/>
            <person name="Bonawitz N.D."/>
            <person name="Chapple C."/>
            <person name="Cheng C."/>
            <person name="Correa L.G."/>
            <person name="Dacre M."/>
            <person name="DeBarry J."/>
            <person name="Dreyer I."/>
            <person name="Elias M."/>
            <person name="Engstrom E.M."/>
            <person name="Estelle M."/>
            <person name="Feng L."/>
            <person name="Finet C."/>
            <person name="Floyd S.K."/>
            <person name="Frommer W.B."/>
            <person name="Fujita T."/>
            <person name="Gramzow L."/>
            <person name="Gutensohn M."/>
            <person name="Harholt J."/>
            <person name="Hattori M."/>
            <person name="Heyl A."/>
            <person name="Hirai T."/>
            <person name="Hiwatashi Y."/>
            <person name="Ishikawa M."/>
            <person name="Iwata M."/>
            <person name="Karol K.G."/>
            <person name="Koehler B."/>
            <person name="Kolukisaoglu U."/>
            <person name="Kubo M."/>
            <person name="Kurata T."/>
            <person name="Lalonde S."/>
            <person name="Li K."/>
            <person name="Li Y."/>
            <person name="Litt A."/>
            <person name="Lyons E."/>
            <person name="Manning G."/>
            <person name="Maruyama T."/>
            <person name="Michael T.P."/>
            <person name="Mikami K."/>
            <person name="Miyazaki S."/>
            <person name="Morinaga S."/>
            <person name="Murata T."/>
            <person name="Mueller-Roeber B."/>
            <person name="Nelson D.R."/>
            <person name="Obara M."/>
            <person name="Oguri Y."/>
            <person name="Olmstead R.G."/>
            <person name="Onodera N."/>
            <person name="Petersen B.L."/>
            <person name="Pils B."/>
            <person name="Prigge M."/>
            <person name="Rensing S.A."/>
            <person name="Riano-Pachon D.M."/>
            <person name="Roberts A.W."/>
            <person name="Sato Y."/>
            <person name="Scheller H.V."/>
            <person name="Schulz B."/>
            <person name="Schulz C."/>
            <person name="Shakirov E.V."/>
            <person name="Shibagaki N."/>
            <person name="Shinohara N."/>
            <person name="Shippen D.E."/>
            <person name="Soerensen I."/>
            <person name="Sotooka R."/>
            <person name="Sugimoto N."/>
            <person name="Sugita M."/>
            <person name="Sumikawa N."/>
            <person name="Tanurdzic M."/>
            <person name="Theissen G."/>
            <person name="Ulvskov P."/>
            <person name="Wakazuki S."/>
            <person name="Weng J.K."/>
            <person name="Willats W.W."/>
            <person name="Wipf D."/>
            <person name="Wolf P.G."/>
            <person name="Yang L."/>
            <person name="Zimmer A.D."/>
            <person name="Zhu Q."/>
            <person name="Mitros T."/>
            <person name="Hellsten U."/>
            <person name="Loque D."/>
            <person name="Otillar R."/>
            <person name="Salamov A."/>
            <person name="Schmutz J."/>
            <person name="Shapiro H."/>
            <person name="Lindquist E."/>
            <person name="Lucas S."/>
            <person name="Rokhsar D."/>
            <person name="Grigoriev I.V."/>
        </authorList>
    </citation>
    <scope>NUCLEOTIDE SEQUENCE [LARGE SCALE GENOMIC DNA]</scope>
</reference>
<dbReference type="Gramene" id="EFJ14130">
    <property type="protein sequence ID" value="EFJ14130"/>
    <property type="gene ID" value="SELMODRAFT_423931"/>
</dbReference>